<dbReference type="Pfam" id="PF03720">
    <property type="entry name" value="UDPG_MGDP_dh_C"/>
    <property type="match status" value="1"/>
</dbReference>
<dbReference type="GO" id="GO:0051287">
    <property type="term" value="F:NAD binding"/>
    <property type="evidence" value="ECO:0007669"/>
    <property type="project" value="InterPro"/>
</dbReference>
<feature type="binding site" evidence="11">
    <location>
        <position position="30"/>
    </location>
    <ligand>
        <name>NAD(+)</name>
        <dbReference type="ChEBI" id="CHEBI:57540"/>
    </ligand>
</feature>
<evidence type="ECO:0000256" key="6">
    <source>
        <dbReference type="ARBA" id="ARBA00023027"/>
    </source>
</evidence>
<dbReference type="Proteomes" id="UP000218767">
    <property type="component" value="Unassembled WGS sequence"/>
</dbReference>
<dbReference type="EC" id="1.1.1.22" evidence="3 8"/>
<evidence type="ECO:0000256" key="3">
    <source>
        <dbReference type="ARBA" id="ARBA00012954"/>
    </source>
</evidence>
<dbReference type="InterPro" id="IPR008927">
    <property type="entry name" value="6-PGluconate_DH-like_C_sf"/>
</dbReference>
<dbReference type="NCBIfam" id="TIGR03026">
    <property type="entry name" value="NDP-sugDHase"/>
    <property type="match status" value="1"/>
</dbReference>
<dbReference type="InterPro" id="IPR014027">
    <property type="entry name" value="UDP-Glc/GDP-Man_DH_C"/>
</dbReference>
<evidence type="ECO:0000256" key="10">
    <source>
        <dbReference type="PIRSR" id="PIRSR500134-2"/>
    </source>
</evidence>
<dbReference type="Gene3D" id="1.20.5.100">
    <property type="entry name" value="Cytochrome c1, transmembrane anchor, C-terminal"/>
    <property type="match status" value="1"/>
</dbReference>
<feature type="active site" description="Nucleophile" evidence="9">
    <location>
        <position position="266"/>
    </location>
</feature>
<dbReference type="PROSITE" id="PS51257">
    <property type="entry name" value="PROKAR_LIPOPROTEIN"/>
    <property type="match status" value="1"/>
</dbReference>
<proteinExistence type="inferred from homology"/>
<feature type="binding site" evidence="11">
    <location>
        <position position="158"/>
    </location>
    <ligand>
        <name>NAD(+)</name>
        <dbReference type="ChEBI" id="CHEBI:57540"/>
    </ligand>
</feature>
<evidence type="ECO:0000313" key="13">
    <source>
        <dbReference type="EMBL" id="PCI76907.1"/>
    </source>
</evidence>
<protein>
    <recommendedName>
        <fullName evidence="4 8">UDP-glucose 6-dehydrogenase</fullName>
        <ecNumber evidence="3 8">1.1.1.22</ecNumber>
    </recommendedName>
</protein>
<feature type="binding site" evidence="11">
    <location>
        <position position="334"/>
    </location>
    <ligand>
        <name>NAD(+)</name>
        <dbReference type="ChEBI" id="CHEBI:57540"/>
    </ligand>
</feature>
<evidence type="ECO:0000256" key="2">
    <source>
        <dbReference type="ARBA" id="ARBA00006601"/>
    </source>
</evidence>
<keyword evidence="5 8" id="KW-0560">Oxidoreductase</keyword>
<dbReference type="GO" id="GO:0006065">
    <property type="term" value="P:UDP-glucuronate biosynthetic process"/>
    <property type="evidence" value="ECO:0007669"/>
    <property type="project" value="UniProtKB-UniPathway"/>
</dbReference>
<comment type="pathway">
    <text evidence="1">Nucleotide-sugar biosynthesis; UDP-alpha-D-glucuronate biosynthesis; UDP-alpha-D-glucuronate from UDP-alpha-D-glucose: step 1/1.</text>
</comment>
<dbReference type="PIRSF" id="PIRSF000124">
    <property type="entry name" value="UDPglc_GDPman_dh"/>
    <property type="match status" value="1"/>
</dbReference>
<evidence type="ECO:0000256" key="5">
    <source>
        <dbReference type="ARBA" id="ARBA00023002"/>
    </source>
</evidence>
<dbReference type="SUPFAM" id="SSF52413">
    <property type="entry name" value="UDP-glucose/GDP-mannose dehydrogenase C-terminal domain"/>
    <property type="match status" value="1"/>
</dbReference>
<accession>A0A2A4X4F7</accession>
<dbReference type="InterPro" id="IPR017476">
    <property type="entry name" value="UDP-Glc/GDP-Man"/>
</dbReference>
<feature type="domain" description="UDP-glucose/GDP-mannose dehydrogenase C-terminal" evidence="12">
    <location>
        <begin position="320"/>
        <end position="424"/>
    </location>
</feature>
<dbReference type="Gene3D" id="3.40.50.720">
    <property type="entry name" value="NAD(P)-binding Rossmann-like Domain"/>
    <property type="match status" value="2"/>
</dbReference>
<feature type="binding site" evidence="10">
    <location>
        <begin position="155"/>
        <end position="158"/>
    </location>
    <ligand>
        <name>substrate</name>
    </ligand>
</feature>
<dbReference type="Pfam" id="PF00984">
    <property type="entry name" value="UDPG_MGDP_dh"/>
    <property type="match status" value="1"/>
</dbReference>
<dbReference type="PANTHER" id="PTHR43750">
    <property type="entry name" value="UDP-GLUCOSE 6-DEHYDROGENASE TUAD"/>
    <property type="match status" value="1"/>
</dbReference>
<dbReference type="Pfam" id="PF03721">
    <property type="entry name" value="UDPG_MGDP_dh_N"/>
    <property type="match status" value="1"/>
</dbReference>
<evidence type="ECO:0000256" key="7">
    <source>
        <dbReference type="ARBA" id="ARBA00047473"/>
    </source>
</evidence>
<keyword evidence="6 8" id="KW-0520">NAD</keyword>
<gene>
    <name evidence="13" type="ORF">COB20_09495</name>
</gene>
<feature type="binding site" evidence="10">
    <location>
        <position position="210"/>
    </location>
    <ligand>
        <name>substrate</name>
    </ligand>
</feature>
<evidence type="ECO:0000259" key="12">
    <source>
        <dbReference type="SMART" id="SM00984"/>
    </source>
</evidence>
<evidence type="ECO:0000256" key="1">
    <source>
        <dbReference type="ARBA" id="ARBA00004701"/>
    </source>
</evidence>
<feature type="binding site" evidence="11">
    <location>
        <position position="121"/>
    </location>
    <ligand>
        <name>NAD(+)</name>
        <dbReference type="ChEBI" id="CHEBI:57540"/>
    </ligand>
</feature>
<dbReference type="SMART" id="SM00984">
    <property type="entry name" value="UDPG_MGDP_dh_C"/>
    <property type="match status" value="1"/>
</dbReference>
<dbReference type="UniPathway" id="UPA00038">
    <property type="reaction ID" value="UER00491"/>
</dbReference>
<dbReference type="SUPFAM" id="SSF51735">
    <property type="entry name" value="NAD(P)-binding Rossmann-fold domains"/>
    <property type="match status" value="1"/>
</dbReference>
<dbReference type="PIRSF" id="PIRSF500134">
    <property type="entry name" value="UDPglc_DH_bac"/>
    <property type="match status" value="1"/>
</dbReference>
<feature type="binding site" evidence="10">
    <location>
        <position position="263"/>
    </location>
    <ligand>
        <name>substrate</name>
    </ligand>
</feature>
<dbReference type="AlphaFoldDB" id="A0A2A4X4F7"/>
<feature type="binding site" evidence="10">
    <location>
        <begin position="255"/>
        <end position="259"/>
    </location>
    <ligand>
        <name>substrate</name>
    </ligand>
</feature>
<sequence length="447" mass="49168">MKVTIFGTGYVGLVTGACFAEVGHGVLCMDIDEPKINLLKNGQIPIYEPGLDTLVSENLGRGNLEFTSDAQQAVKFSDVIIIAVGTPEDEDGAADLMHVLEVAKNIGKEMLSNKAVVIKSTVPVGSADKVRAVIQSALDDRDSQLEIDMVSNPEFLKEGAAIGDFMKPDRIIVGTGSANARTLLQELYAPYNRNSDRLVFMDVKSAELTKYAANAMLATKISFMNEIANLAEMLGADIENVRQGIGSDPRIGFNFIYAGCGYGGSCFPKDVRALSQTAKSYGYEMSILNAVEKVNNTQKTKLVEQITDYYDGDIEGKTFAVWGLSFKPKTSDIREATSRVVIESLWEKGALIQAYDPAAMNEFERVYGQRRDLKLVGTKDVALVNADALIIFTEWQHFRAPNFEILKRELRDGVIFDGRNLYDPDLMREQGITYYGIGRGEAIKKKG</sequence>
<evidence type="ECO:0000256" key="9">
    <source>
        <dbReference type="PIRSR" id="PIRSR500134-1"/>
    </source>
</evidence>
<dbReference type="PANTHER" id="PTHR43750:SF3">
    <property type="entry name" value="UDP-GLUCOSE 6-DEHYDROGENASE TUAD"/>
    <property type="match status" value="1"/>
</dbReference>
<comment type="caution">
    <text evidence="13">The sequence shown here is derived from an EMBL/GenBank/DDBJ whole genome shotgun (WGS) entry which is preliminary data.</text>
</comment>
<feature type="binding site" evidence="10">
    <location>
        <position position="327"/>
    </location>
    <ligand>
        <name>substrate</name>
    </ligand>
</feature>
<feature type="binding site" evidence="11">
    <location>
        <position position="269"/>
    </location>
    <ligand>
        <name>NAD(+)</name>
        <dbReference type="ChEBI" id="CHEBI:57540"/>
    </ligand>
</feature>
<comment type="catalytic activity">
    <reaction evidence="7 8">
        <text>UDP-alpha-D-glucose + 2 NAD(+) + H2O = UDP-alpha-D-glucuronate + 2 NADH + 3 H(+)</text>
        <dbReference type="Rhea" id="RHEA:23596"/>
        <dbReference type="ChEBI" id="CHEBI:15377"/>
        <dbReference type="ChEBI" id="CHEBI:15378"/>
        <dbReference type="ChEBI" id="CHEBI:57540"/>
        <dbReference type="ChEBI" id="CHEBI:57945"/>
        <dbReference type="ChEBI" id="CHEBI:58052"/>
        <dbReference type="ChEBI" id="CHEBI:58885"/>
        <dbReference type="EC" id="1.1.1.22"/>
    </reaction>
</comment>
<dbReference type="EMBL" id="NVUL01000051">
    <property type="protein sequence ID" value="PCI76907.1"/>
    <property type="molecule type" value="Genomic_DNA"/>
</dbReference>
<dbReference type="InterPro" id="IPR028357">
    <property type="entry name" value="UDPglc_DH_bac"/>
</dbReference>
<dbReference type="InterPro" id="IPR036291">
    <property type="entry name" value="NAD(P)-bd_dom_sf"/>
</dbReference>
<comment type="similarity">
    <text evidence="2 8">Belongs to the UDP-glucose/GDP-mannose dehydrogenase family.</text>
</comment>
<evidence type="ECO:0000256" key="4">
    <source>
        <dbReference type="ARBA" id="ARBA00015132"/>
    </source>
</evidence>
<dbReference type="InterPro" id="IPR014026">
    <property type="entry name" value="UDP-Glc/GDP-Man_DH_dimer"/>
</dbReference>
<dbReference type="InterPro" id="IPR036220">
    <property type="entry name" value="UDP-Glc/GDP-Man_DH_C_sf"/>
</dbReference>
<feature type="binding site" evidence="11">
    <location>
        <position position="35"/>
    </location>
    <ligand>
        <name>NAD(+)</name>
        <dbReference type="ChEBI" id="CHEBI:57540"/>
    </ligand>
</feature>
<evidence type="ECO:0000256" key="8">
    <source>
        <dbReference type="PIRNR" id="PIRNR000124"/>
    </source>
</evidence>
<organism evidence="13 14">
    <name type="scientific">SAR86 cluster bacterium</name>
    <dbReference type="NCBI Taxonomy" id="2030880"/>
    <lineage>
        <taxon>Bacteria</taxon>
        <taxon>Pseudomonadati</taxon>
        <taxon>Pseudomonadota</taxon>
        <taxon>Gammaproteobacteria</taxon>
        <taxon>SAR86 cluster</taxon>
    </lineage>
</organism>
<evidence type="ECO:0000313" key="14">
    <source>
        <dbReference type="Proteomes" id="UP000218767"/>
    </source>
</evidence>
<reference evidence="14" key="1">
    <citation type="submission" date="2017-08" db="EMBL/GenBank/DDBJ databases">
        <title>A dynamic microbial community with high functional redundancy inhabits the cold, oxic subseafloor aquifer.</title>
        <authorList>
            <person name="Tully B.J."/>
            <person name="Wheat C.G."/>
            <person name="Glazer B.T."/>
            <person name="Huber J.A."/>
        </authorList>
    </citation>
    <scope>NUCLEOTIDE SEQUENCE [LARGE SCALE GENOMIC DNA]</scope>
</reference>
<dbReference type="GO" id="GO:0003979">
    <property type="term" value="F:UDP-glucose 6-dehydrogenase activity"/>
    <property type="evidence" value="ECO:0007669"/>
    <property type="project" value="UniProtKB-EC"/>
</dbReference>
<evidence type="ECO:0000256" key="11">
    <source>
        <dbReference type="PIRSR" id="PIRSR500134-3"/>
    </source>
</evidence>
<dbReference type="SUPFAM" id="SSF48179">
    <property type="entry name" value="6-phosphogluconate dehydrogenase C-terminal domain-like"/>
    <property type="match status" value="1"/>
</dbReference>
<name>A0A2A4X4F7_9GAMM</name>
<dbReference type="GO" id="GO:0000271">
    <property type="term" value="P:polysaccharide biosynthetic process"/>
    <property type="evidence" value="ECO:0007669"/>
    <property type="project" value="InterPro"/>
</dbReference>
<dbReference type="InterPro" id="IPR001732">
    <property type="entry name" value="UDP-Glc/GDP-Man_DH_N"/>
</dbReference>
<feature type="binding site" evidence="11">
    <location>
        <position position="86"/>
    </location>
    <ligand>
        <name>NAD(+)</name>
        <dbReference type="ChEBI" id="CHEBI:57540"/>
    </ligand>
</feature>